<protein>
    <recommendedName>
        <fullName evidence="4">Pyrroline-5-carboxylate reductase</fullName>
        <ecNumber evidence="4">1.5.1.2</ecNumber>
    </recommendedName>
</protein>
<keyword evidence="8" id="KW-1185">Reference proteome</keyword>
<dbReference type="EC" id="1.5.1.2" evidence="4"/>
<dbReference type="Pfam" id="PF14748">
    <property type="entry name" value="P5CR_dimer"/>
    <property type="match status" value="1"/>
</dbReference>
<keyword evidence="4" id="KW-0641">Proline biosynthesis</keyword>
<feature type="domain" description="Pyrroline-5-carboxylate reductase dimerisation" evidence="6">
    <location>
        <begin position="220"/>
        <end position="321"/>
    </location>
</feature>
<dbReference type="FunFam" id="1.10.3730.10:FF:000001">
    <property type="entry name" value="Pyrroline-5-carboxylate reductase"/>
    <property type="match status" value="1"/>
</dbReference>
<dbReference type="GeneID" id="27355661"/>
<sequence>MAAELRVPDGLPGKRGMTLTVLGCGTLGIAILSGILSSLTEASNLSSPAYPASGIATPTTELSNNSVPDTFIACVRRHESAKRVRLAVQDYRHSVTVLQNENIKGVQAADVVLLGCKPYMVGDILKEEGMIEALAGKLLISVCGGVPIERMGRALYGDEYPANAPENACKLVRAMPNTAAAVRESMTVIATTTPPLPSDLSAVVEWIFTRIGRVVHLPPSMMDVSTALCGSGPGLLALVMESLADGAVAMGLPRAEAHLMAAQAMRGTAGMVLAGEHPALVRENVSTPGGCTIGGILVLEEGRVRGTIARSIREATGIATQLGKGLSGVNGTRFDGQ</sequence>
<dbReference type="InterPro" id="IPR008927">
    <property type="entry name" value="6-PGluconate_DH-like_C_sf"/>
</dbReference>
<dbReference type="AlphaFoldDB" id="A0A0D2EB12"/>
<dbReference type="Gene3D" id="1.10.3730.10">
    <property type="entry name" value="ProC C-terminal domain-like"/>
    <property type="match status" value="1"/>
</dbReference>
<proteinExistence type="inferred from homology"/>
<dbReference type="PANTHER" id="PTHR11645:SF0">
    <property type="entry name" value="PYRROLINE-5-CARBOXYLATE REDUCTASE 3"/>
    <property type="match status" value="1"/>
</dbReference>
<gene>
    <name evidence="7" type="ORF">PV06_03587</name>
</gene>
<dbReference type="Gene3D" id="3.40.50.720">
    <property type="entry name" value="NAD(P)-binding Rossmann-like Domain"/>
    <property type="match status" value="1"/>
</dbReference>
<keyword evidence="2 4" id="KW-0521">NADP</keyword>
<dbReference type="SUPFAM" id="SSF48179">
    <property type="entry name" value="6-phosphogluconate dehydrogenase C-terminal domain-like"/>
    <property type="match status" value="1"/>
</dbReference>
<comment type="pathway">
    <text evidence="4">Amino-acid biosynthesis; L-proline biosynthesis; L-proline from L-glutamate 5-semialdehyde: step 1/1.</text>
</comment>
<dbReference type="NCBIfam" id="TIGR00112">
    <property type="entry name" value="proC"/>
    <property type="match status" value="1"/>
</dbReference>
<evidence type="ECO:0000256" key="1">
    <source>
        <dbReference type="ARBA" id="ARBA00005525"/>
    </source>
</evidence>
<evidence type="ECO:0000259" key="6">
    <source>
        <dbReference type="Pfam" id="PF14748"/>
    </source>
</evidence>
<name>A0A0D2EB12_9EURO</name>
<dbReference type="HAMAP" id="MF_01925">
    <property type="entry name" value="P5C_reductase"/>
    <property type="match status" value="1"/>
</dbReference>
<dbReference type="Proteomes" id="UP000053342">
    <property type="component" value="Unassembled WGS sequence"/>
</dbReference>
<organism evidence="7 8">
    <name type="scientific">Exophiala oligosperma</name>
    <dbReference type="NCBI Taxonomy" id="215243"/>
    <lineage>
        <taxon>Eukaryota</taxon>
        <taxon>Fungi</taxon>
        <taxon>Dikarya</taxon>
        <taxon>Ascomycota</taxon>
        <taxon>Pezizomycotina</taxon>
        <taxon>Eurotiomycetes</taxon>
        <taxon>Chaetothyriomycetidae</taxon>
        <taxon>Chaetothyriales</taxon>
        <taxon>Herpotrichiellaceae</taxon>
        <taxon>Exophiala</taxon>
    </lineage>
</organism>
<dbReference type="InterPro" id="IPR000304">
    <property type="entry name" value="Pyrroline-COOH_reductase"/>
</dbReference>
<dbReference type="VEuPathDB" id="FungiDB:PV06_03587"/>
<reference evidence="7 8" key="1">
    <citation type="submission" date="2015-01" db="EMBL/GenBank/DDBJ databases">
        <title>The Genome Sequence of Exophiala oligosperma CBS72588.</title>
        <authorList>
            <consortium name="The Broad Institute Genomics Platform"/>
            <person name="Cuomo C."/>
            <person name="de Hoog S."/>
            <person name="Gorbushina A."/>
            <person name="Stielow B."/>
            <person name="Teixiera M."/>
            <person name="Abouelleil A."/>
            <person name="Chapman S.B."/>
            <person name="Priest M."/>
            <person name="Young S.K."/>
            <person name="Wortman J."/>
            <person name="Nusbaum C."/>
            <person name="Birren B."/>
        </authorList>
    </citation>
    <scope>NUCLEOTIDE SEQUENCE [LARGE SCALE GENOMIC DNA]</scope>
    <source>
        <strain evidence="7 8">CBS 72588</strain>
    </source>
</reference>
<evidence type="ECO:0000313" key="8">
    <source>
        <dbReference type="Proteomes" id="UP000053342"/>
    </source>
</evidence>
<dbReference type="OrthoDB" id="10263291at2759"/>
<keyword evidence="3 4" id="KW-0560">Oxidoreductase</keyword>
<dbReference type="PANTHER" id="PTHR11645">
    <property type="entry name" value="PYRROLINE-5-CARBOXYLATE REDUCTASE"/>
    <property type="match status" value="1"/>
</dbReference>
<accession>A0A0D2EB12</accession>
<dbReference type="InterPro" id="IPR053790">
    <property type="entry name" value="P5CR-like_CS"/>
</dbReference>
<dbReference type="UniPathway" id="UPA00098">
    <property type="reaction ID" value="UER00361"/>
</dbReference>
<dbReference type="Pfam" id="PF03807">
    <property type="entry name" value="F420_oxidored"/>
    <property type="match status" value="1"/>
</dbReference>
<evidence type="ECO:0000313" key="7">
    <source>
        <dbReference type="EMBL" id="KIW45184.1"/>
    </source>
</evidence>
<comment type="similarity">
    <text evidence="1 4">Belongs to the pyrroline-5-carboxylate reductase family.</text>
</comment>
<evidence type="ECO:0000256" key="4">
    <source>
        <dbReference type="RuleBase" id="RU003903"/>
    </source>
</evidence>
<evidence type="ECO:0000256" key="3">
    <source>
        <dbReference type="ARBA" id="ARBA00023002"/>
    </source>
</evidence>
<dbReference type="RefSeq" id="XP_016265400.1">
    <property type="nucleotide sequence ID" value="XM_016404395.1"/>
</dbReference>
<dbReference type="GO" id="GO:0055129">
    <property type="term" value="P:L-proline biosynthetic process"/>
    <property type="evidence" value="ECO:0007669"/>
    <property type="project" value="UniProtKB-UniPathway"/>
</dbReference>
<evidence type="ECO:0000259" key="5">
    <source>
        <dbReference type="Pfam" id="PF03807"/>
    </source>
</evidence>
<dbReference type="HOGENOM" id="CLU_042344_1_1_1"/>
<dbReference type="STRING" id="215243.A0A0D2EB12"/>
<evidence type="ECO:0000256" key="2">
    <source>
        <dbReference type="ARBA" id="ARBA00022857"/>
    </source>
</evidence>
<dbReference type="InterPro" id="IPR028939">
    <property type="entry name" value="P5C_Rdtase_cat_N"/>
</dbReference>
<dbReference type="InterPro" id="IPR036291">
    <property type="entry name" value="NAD(P)-bd_dom_sf"/>
</dbReference>
<dbReference type="GO" id="GO:0004735">
    <property type="term" value="F:pyrroline-5-carboxylate reductase activity"/>
    <property type="evidence" value="ECO:0007669"/>
    <property type="project" value="UniProtKB-EC"/>
</dbReference>
<dbReference type="EMBL" id="KN847334">
    <property type="protein sequence ID" value="KIW45184.1"/>
    <property type="molecule type" value="Genomic_DNA"/>
</dbReference>
<dbReference type="PROSITE" id="PS00521">
    <property type="entry name" value="P5CR"/>
    <property type="match status" value="1"/>
</dbReference>
<dbReference type="SUPFAM" id="SSF51735">
    <property type="entry name" value="NAD(P)-binding Rossmann-fold domains"/>
    <property type="match status" value="1"/>
</dbReference>
<dbReference type="InterPro" id="IPR029036">
    <property type="entry name" value="P5CR_dimer"/>
</dbReference>
<keyword evidence="4" id="KW-0028">Amino-acid biosynthesis</keyword>
<comment type="catalytic activity">
    <reaction evidence="4">
        <text>L-proline + NADP(+) = (S)-1-pyrroline-5-carboxylate + NADPH + 2 H(+)</text>
        <dbReference type="Rhea" id="RHEA:14109"/>
        <dbReference type="ChEBI" id="CHEBI:15378"/>
        <dbReference type="ChEBI" id="CHEBI:17388"/>
        <dbReference type="ChEBI" id="CHEBI:57783"/>
        <dbReference type="ChEBI" id="CHEBI:58349"/>
        <dbReference type="ChEBI" id="CHEBI:60039"/>
        <dbReference type="EC" id="1.5.1.2"/>
    </reaction>
</comment>
<feature type="domain" description="Pyrroline-5-carboxylate reductase catalytic N-terminal" evidence="5">
    <location>
        <begin position="66"/>
        <end position="143"/>
    </location>
</feature>